<evidence type="ECO:0000256" key="3">
    <source>
        <dbReference type="SAM" id="Phobius"/>
    </source>
</evidence>
<reference evidence="4 5" key="1">
    <citation type="submission" date="2017-03" db="EMBL/GenBank/DDBJ databases">
        <title>Foreign affairs: Plasmid Transfer between Roseobacters and Rhizobia.</title>
        <authorList>
            <person name="Bartling P."/>
            <person name="Bunk B."/>
            <person name="Overmann J."/>
            <person name="Brinkmann H."/>
            <person name="Petersen J."/>
        </authorList>
    </citation>
    <scope>NUCLEOTIDE SEQUENCE [LARGE SCALE GENOMIC DNA]</scope>
    <source>
        <strain evidence="4 5">MACL11</strain>
    </source>
</reference>
<feature type="coiled-coil region" evidence="1">
    <location>
        <begin position="49"/>
        <end position="80"/>
    </location>
</feature>
<dbReference type="eggNOG" id="ENOG5032Y1K">
    <property type="taxonomic scope" value="Bacteria"/>
</dbReference>
<sequence>MSGLETAIRTALENTDRRDANQRARVYQSARQALEKGLANQNITEPGAVARQRRRLDDIITAIEQEEAAAARKAREAQKAPARPVFDDPFAVGRAPEKPAPSLEDEIGAITPGDSFTAEPAFEAEPDAHFAYPESPVIASEEADNVDFTEAGFTMAPQVESGHLDREALSPMGDIAVTDEDRAPLAGSVKADPRPRRMTRKQRKAAAKAERHQKPVRRRRTLTAVMIGVILIAFLLLGGWWVVDSNFALNPERLDTAVPNPAPRIEAEDFEGASGWTTIFQPGTANVLTPGSQASLETVTFDDAPAVEIASNATGDAGAVAIALPVAVRNMLESGPVLIEISSVAPDGGGQPVGIYCADGTIEGCQRHRFTATAHRDSMVIRLDPSQGVLPSRLMILSDLNGAGAPLDIFAIRAREAE</sequence>
<dbReference type="RefSeq" id="WP_018064731.1">
    <property type="nucleotide sequence ID" value="NZ_AQWH01000008.1"/>
</dbReference>
<feature type="transmembrane region" description="Helical" evidence="3">
    <location>
        <begin position="221"/>
        <end position="243"/>
    </location>
</feature>
<dbReference type="AlphaFoldDB" id="A0A1U9YW46"/>
<proteinExistence type="predicted"/>
<evidence type="ECO:0000256" key="1">
    <source>
        <dbReference type="SAM" id="Coils"/>
    </source>
</evidence>
<gene>
    <name evidence="4" type="ORF">Mame_00274</name>
</gene>
<keyword evidence="3" id="KW-1133">Transmembrane helix</keyword>
<protein>
    <submittedName>
        <fullName evidence="4">Uncharacterized protein</fullName>
    </submittedName>
</protein>
<feature type="region of interest" description="Disordered" evidence="2">
    <location>
        <begin position="185"/>
        <end position="215"/>
    </location>
</feature>
<dbReference type="STRING" id="1122214.Mame_00274"/>
<dbReference type="KEGG" id="mmed:Mame_00274"/>
<dbReference type="EMBL" id="CP020330">
    <property type="protein sequence ID" value="AQZ49657.1"/>
    <property type="molecule type" value="Genomic_DNA"/>
</dbReference>
<keyword evidence="3" id="KW-0812">Transmembrane</keyword>
<evidence type="ECO:0000313" key="4">
    <source>
        <dbReference type="EMBL" id="AQZ49657.1"/>
    </source>
</evidence>
<accession>A0A1U9YW46</accession>
<evidence type="ECO:0000313" key="5">
    <source>
        <dbReference type="Proteomes" id="UP000191135"/>
    </source>
</evidence>
<evidence type="ECO:0000256" key="2">
    <source>
        <dbReference type="SAM" id="MobiDB-lite"/>
    </source>
</evidence>
<organism evidence="4 5">
    <name type="scientific">Martelella mediterranea DSM 17316</name>
    <dbReference type="NCBI Taxonomy" id="1122214"/>
    <lineage>
        <taxon>Bacteria</taxon>
        <taxon>Pseudomonadati</taxon>
        <taxon>Pseudomonadota</taxon>
        <taxon>Alphaproteobacteria</taxon>
        <taxon>Hyphomicrobiales</taxon>
        <taxon>Aurantimonadaceae</taxon>
        <taxon>Martelella</taxon>
    </lineage>
</organism>
<feature type="compositionally biased region" description="Basic residues" evidence="2">
    <location>
        <begin position="196"/>
        <end position="206"/>
    </location>
</feature>
<keyword evidence="1" id="KW-0175">Coiled coil</keyword>
<dbReference type="Proteomes" id="UP000191135">
    <property type="component" value="Chromosome"/>
</dbReference>
<name>A0A1U9YW46_9HYPH</name>
<keyword evidence="5" id="KW-1185">Reference proteome</keyword>
<feature type="region of interest" description="Disordered" evidence="2">
    <location>
        <begin position="1"/>
        <end position="27"/>
    </location>
</feature>
<dbReference type="OrthoDB" id="7870844at2"/>
<keyword evidence="3" id="KW-0472">Membrane</keyword>